<keyword evidence="3" id="KW-1185">Reference proteome</keyword>
<dbReference type="InterPro" id="IPR045886">
    <property type="entry name" value="ThiF/MoeB/HesA"/>
</dbReference>
<dbReference type="EMBL" id="CP003479">
    <property type="protein sequence ID" value="AFI04794.1"/>
    <property type="molecule type" value="Genomic_DNA"/>
</dbReference>
<evidence type="ECO:0000313" key="3">
    <source>
        <dbReference type="Proteomes" id="UP000005010"/>
    </source>
</evidence>
<dbReference type="RefSeq" id="WP_014661661.1">
    <property type="nucleotide sequence ID" value="NC_017737.1"/>
</dbReference>
<dbReference type="GO" id="GO:0061504">
    <property type="term" value="P:cyclic threonylcarbamoyladenosine biosynthetic process"/>
    <property type="evidence" value="ECO:0007669"/>
    <property type="project" value="TreeGrafter"/>
</dbReference>
<sequence>MDNKIYRLRSSVAISYNEPVMGFFKTNVREMSLCEISSNITEWLRNFDAKTPLKDILQRGVFEKQNVLNLIDFLVQKHVLIEVDKPYDDFSSNYRLINFLEDFCFKTSQVLECLNKLQTKVVMIVGLGAVGSYIADILARSGVRNFILVDDDRVELSNLHRQHFYKEKDVGLKKIDCIEREWRNYSVPNDFKIFKIDKKLTKDFFKDFNLSFDLCINCADYPSVDITSEIIAKECMKRKIPHIIGGGYNLHLSLIGQSILPFESACYGCFDIALQEINAPYTKNLKKLYRENRKIGSFSPMCSLVASLTAMESFKIICDFKDKLVHKNRRIEFKMCSLDFEILEISKKQDCSMCGV</sequence>
<name>I0EPC5_HELC0</name>
<organism evidence="2 3">
    <name type="scientific">Helicobacter cetorum (strain ATCC BAA-429 / MIT 00-7128)</name>
    <dbReference type="NCBI Taxonomy" id="182217"/>
    <lineage>
        <taxon>Bacteria</taxon>
        <taxon>Pseudomonadati</taxon>
        <taxon>Campylobacterota</taxon>
        <taxon>Epsilonproteobacteria</taxon>
        <taxon>Campylobacterales</taxon>
        <taxon>Helicobacteraceae</taxon>
        <taxon>Helicobacter</taxon>
    </lineage>
</organism>
<dbReference type="Proteomes" id="UP000005010">
    <property type="component" value="Chromosome"/>
</dbReference>
<dbReference type="PANTHER" id="PTHR43267:SF1">
    <property type="entry name" value="TRNA THREONYLCARBAMOYLADENOSINE DEHYDRATASE"/>
    <property type="match status" value="1"/>
</dbReference>
<protein>
    <submittedName>
        <fullName evidence="2">UBA/THIF-type NAD/FAD binding protein</fullName>
    </submittedName>
</protein>
<proteinExistence type="predicted"/>
<evidence type="ECO:0000259" key="1">
    <source>
        <dbReference type="Pfam" id="PF00899"/>
    </source>
</evidence>
<accession>I0EPC5</accession>
<dbReference type="InterPro" id="IPR000594">
    <property type="entry name" value="ThiF_NAD_FAD-bd"/>
</dbReference>
<dbReference type="InterPro" id="IPR035985">
    <property type="entry name" value="Ubiquitin-activating_enz"/>
</dbReference>
<dbReference type="STRING" id="182217.HCW_07680"/>
<dbReference type="SUPFAM" id="SSF69572">
    <property type="entry name" value="Activating enzymes of the ubiquitin-like proteins"/>
    <property type="match status" value="1"/>
</dbReference>
<dbReference type="Pfam" id="PF00899">
    <property type="entry name" value="ThiF"/>
    <property type="match status" value="1"/>
</dbReference>
<evidence type="ECO:0000313" key="2">
    <source>
        <dbReference type="EMBL" id="AFI04794.1"/>
    </source>
</evidence>
<gene>
    <name evidence="2" type="ordered locus">HCW_07680</name>
</gene>
<dbReference type="AlphaFoldDB" id="I0EPC5"/>
<dbReference type="Gene3D" id="3.40.50.720">
    <property type="entry name" value="NAD(P)-binding Rossmann-like Domain"/>
    <property type="match status" value="1"/>
</dbReference>
<dbReference type="PATRIC" id="fig|182217.3.peg.1629"/>
<dbReference type="KEGG" id="hce:HCW_07680"/>
<dbReference type="PANTHER" id="PTHR43267">
    <property type="entry name" value="TRNA THREONYLCARBAMOYLADENOSINE DEHYDRATASE"/>
    <property type="match status" value="1"/>
</dbReference>
<dbReference type="eggNOG" id="COG0476">
    <property type="taxonomic scope" value="Bacteria"/>
</dbReference>
<dbReference type="GO" id="GO:0061503">
    <property type="term" value="F:tRNA threonylcarbamoyladenosine dehydratase"/>
    <property type="evidence" value="ECO:0007669"/>
    <property type="project" value="TreeGrafter"/>
</dbReference>
<feature type="domain" description="THIF-type NAD/FAD binding fold" evidence="1">
    <location>
        <begin position="114"/>
        <end position="352"/>
    </location>
</feature>
<dbReference type="HOGENOM" id="CLU_013325_8_3_7"/>
<dbReference type="GO" id="GO:0008641">
    <property type="term" value="F:ubiquitin-like modifier activating enzyme activity"/>
    <property type="evidence" value="ECO:0007669"/>
    <property type="project" value="InterPro"/>
</dbReference>
<reference evidence="3" key="1">
    <citation type="submission" date="2012-04" db="EMBL/GenBank/DDBJ databases">
        <title>Complete genome sequence of Helicobacter cetorum strain MIT 00-7128.</title>
        <authorList>
            <person name="Kersulyte D."/>
            <person name="Berg D.E."/>
        </authorList>
    </citation>
    <scope>NUCLEOTIDE SEQUENCE [LARGE SCALE GENOMIC DNA]</scope>
    <source>
        <strain evidence="3">MIT 00-7128</strain>
    </source>
</reference>